<protein>
    <recommendedName>
        <fullName evidence="1">DNA 3'-5' helicase II</fullName>
    </recommendedName>
</protein>
<accession>A0A9X1D5V7</accession>
<dbReference type="GO" id="GO:0005524">
    <property type="term" value="F:ATP binding"/>
    <property type="evidence" value="ECO:0007669"/>
    <property type="project" value="UniProtKB-KW"/>
</dbReference>
<reference evidence="3" key="2">
    <citation type="submission" date="2021-03" db="EMBL/GenBank/DDBJ databases">
        <authorList>
            <person name="Artuso I."/>
            <person name="Turrini P."/>
            <person name="Pirolo M."/>
            <person name="Lugli G.A."/>
            <person name="Ventura M."/>
            <person name="Visca P."/>
        </authorList>
    </citation>
    <scope>NUCLEOTIDE SEQUENCE</scope>
    <source>
        <strain evidence="3">LMG 26462</strain>
    </source>
</reference>
<dbReference type="Proteomes" id="UP001138921">
    <property type="component" value="Unassembled WGS sequence"/>
</dbReference>
<dbReference type="InterPro" id="IPR027785">
    <property type="entry name" value="UvrD-like_helicase_C"/>
</dbReference>
<dbReference type="AlphaFoldDB" id="A0A9X1D5V7"/>
<evidence type="ECO:0000313" key="3">
    <source>
        <dbReference type="EMBL" id="MBT1157592.1"/>
    </source>
</evidence>
<keyword evidence="3" id="KW-0067">ATP-binding</keyword>
<keyword evidence="3" id="KW-0547">Nucleotide-binding</keyword>
<dbReference type="Pfam" id="PF13538">
    <property type="entry name" value="UvrD_C_2"/>
    <property type="match status" value="1"/>
</dbReference>
<sequence length="272" mass="29917">MILQKLRDLDDHQVDDHRLDAILLDECQDYSVDEIDIIARFSKRIFAAGDNRQRIYKQNGAIDKLKKICPSVSVLTYHYRNGIKICRVADGITNLVGSKDGLEATAQYKEADAPSQVLFTDPDSLPDQVIKAVASLQGQLRAYPTGMLGVLCPRIEDVKEVWDLLSGTHLRSDIQLQLSTTGYSALDPERRILVGTIHGAKGLEFRALHLLAMEGIGKFRTGRTRLAYTAVTRAKTSLTIYRCGALIGPLQNGEAALAPPPASIDLKSLFSG</sequence>
<dbReference type="Gene3D" id="3.40.50.300">
    <property type="entry name" value="P-loop containing nucleotide triphosphate hydrolases"/>
    <property type="match status" value="2"/>
</dbReference>
<evidence type="ECO:0000313" key="4">
    <source>
        <dbReference type="Proteomes" id="UP001138921"/>
    </source>
</evidence>
<evidence type="ECO:0000259" key="2">
    <source>
        <dbReference type="Pfam" id="PF13538"/>
    </source>
</evidence>
<feature type="domain" description="UvrD-like helicase C-terminal" evidence="2">
    <location>
        <begin position="193"/>
        <end position="240"/>
    </location>
</feature>
<dbReference type="PANTHER" id="PTHR11070">
    <property type="entry name" value="UVRD / RECB / PCRA DNA HELICASE FAMILY MEMBER"/>
    <property type="match status" value="1"/>
</dbReference>
<dbReference type="InterPro" id="IPR027417">
    <property type="entry name" value="P-loop_NTPase"/>
</dbReference>
<dbReference type="RefSeq" id="WP_214391532.1">
    <property type="nucleotide sequence ID" value="NZ_JAFLWW010000005.1"/>
</dbReference>
<evidence type="ECO:0000256" key="1">
    <source>
        <dbReference type="ARBA" id="ARBA00034923"/>
    </source>
</evidence>
<dbReference type="GO" id="GO:0003677">
    <property type="term" value="F:DNA binding"/>
    <property type="evidence" value="ECO:0007669"/>
    <property type="project" value="InterPro"/>
</dbReference>
<dbReference type="GO" id="GO:0000725">
    <property type="term" value="P:recombinational repair"/>
    <property type="evidence" value="ECO:0007669"/>
    <property type="project" value="TreeGrafter"/>
</dbReference>
<organism evidence="3 4">
    <name type="scientific">Aminobacter anthyllidis</name>
    <dbReference type="NCBI Taxonomy" id="1035067"/>
    <lineage>
        <taxon>Bacteria</taxon>
        <taxon>Pseudomonadati</taxon>
        <taxon>Pseudomonadota</taxon>
        <taxon>Alphaproteobacteria</taxon>
        <taxon>Hyphomicrobiales</taxon>
        <taxon>Phyllobacteriaceae</taxon>
        <taxon>Aminobacter</taxon>
    </lineage>
</organism>
<dbReference type="EMBL" id="JAFLWW010000005">
    <property type="protein sequence ID" value="MBT1157592.1"/>
    <property type="molecule type" value="Genomic_DNA"/>
</dbReference>
<dbReference type="PANTHER" id="PTHR11070:SF2">
    <property type="entry name" value="ATP-DEPENDENT DNA HELICASE SRS2"/>
    <property type="match status" value="1"/>
</dbReference>
<name>A0A9X1D5V7_9HYPH</name>
<comment type="caution">
    <text evidence="3">The sequence shown here is derived from an EMBL/GenBank/DDBJ whole genome shotgun (WGS) entry which is preliminary data.</text>
</comment>
<proteinExistence type="predicted"/>
<reference evidence="3" key="1">
    <citation type="journal article" date="2021" name="Microorganisms">
        <title>Phylogenomic Reconstruction and Metabolic Potential of the Genus Aminobacter.</title>
        <authorList>
            <person name="Artuso I."/>
            <person name="Turrini P."/>
            <person name="Pirolo M."/>
            <person name="Lugli G.A."/>
            <person name="Ventura M."/>
            <person name="Visca P."/>
        </authorList>
    </citation>
    <scope>NUCLEOTIDE SEQUENCE</scope>
    <source>
        <strain evidence="3">LMG 26462</strain>
    </source>
</reference>
<keyword evidence="4" id="KW-1185">Reference proteome</keyword>
<dbReference type="GO" id="GO:0043138">
    <property type="term" value="F:3'-5' DNA helicase activity"/>
    <property type="evidence" value="ECO:0007669"/>
    <property type="project" value="TreeGrafter"/>
</dbReference>
<dbReference type="InterPro" id="IPR000212">
    <property type="entry name" value="DNA_helicase_UvrD/REP"/>
</dbReference>
<dbReference type="SUPFAM" id="SSF52540">
    <property type="entry name" value="P-loop containing nucleoside triphosphate hydrolases"/>
    <property type="match status" value="1"/>
</dbReference>
<gene>
    <name evidence="3" type="ORF">J1C56_18525</name>
</gene>